<comment type="caution">
    <text evidence="2">The sequence shown here is derived from an EMBL/GenBank/DDBJ whole genome shotgun (WGS) entry which is preliminary data.</text>
</comment>
<reference evidence="2 3" key="1">
    <citation type="journal article" date="2019" name="Emerg. Microbes Infect.">
        <title>Comprehensive subspecies identification of 175 nontuberculous mycobacteria species based on 7547 genomic profiles.</title>
        <authorList>
            <person name="Matsumoto Y."/>
            <person name="Kinjo T."/>
            <person name="Motooka D."/>
            <person name="Nabeya D."/>
            <person name="Jung N."/>
            <person name="Uechi K."/>
            <person name="Horii T."/>
            <person name="Iida T."/>
            <person name="Fujita J."/>
            <person name="Nakamura S."/>
        </authorList>
    </citation>
    <scope>NUCLEOTIDE SEQUENCE [LARGE SCALE GENOMIC DNA]</scope>
    <source>
        <strain evidence="2 3">JCM 17322</strain>
    </source>
</reference>
<evidence type="ECO:0000256" key="1">
    <source>
        <dbReference type="SAM" id="MobiDB-lite"/>
    </source>
</evidence>
<name>A0A7I9Y2E9_9MYCO</name>
<dbReference type="AlphaFoldDB" id="A0A7I9Y2E9"/>
<proteinExistence type="predicted"/>
<gene>
    <name evidence="2" type="ORF">MBOT_36130</name>
</gene>
<dbReference type="Proteomes" id="UP000465361">
    <property type="component" value="Unassembled WGS sequence"/>
</dbReference>
<evidence type="ECO:0000313" key="3">
    <source>
        <dbReference type="Proteomes" id="UP000465361"/>
    </source>
</evidence>
<feature type="region of interest" description="Disordered" evidence="1">
    <location>
        <begin position="1"/>
        <end position="33"/>
    </location>
</feature>
<keyword evidence="3" id="KW-1185">Reference proteome</keyword>
<organism evidence="2 3">
    <name type="scientific">Mycobacterium botniense</name>
    <dbReference type="NCBI Taxonomy" id="84962"/>
    <lineage>
        <taxon>Bacteria</taxon>
        <taxon>Bacillati</taxon>
        <taxon>Actinomycetota</taxon>
        <taxon>Actinomycetes</taxon>
        <taxon>Mycobacteriales</taxon>
        <taxon>Mycobacteriaceae</taxon>
        <taxon>Mycobacterium</taxon>
    </lineage>
</organism>
<evidence type="ECO:0008006" key="4">
    <source>
        <dbReference type="Google" id="ProtNLM"/>
    </source>
</evidence>
<protein>
    <recommendedName>
        <fullName evidence="4">Transposase DDE domain-containing protein</fullName>
    </recommendedName>
</protein>
<evidence type="ECO:0000313" key="2">
    <source>
        <dbReference type="EMBL" id="GFG76248.1"/>
    </source>
</evidence>
<dbReference type="EMBL" id="BLKW01000004">
    <property type="protein sequence ID" value="GFG76248.1"/>
    <property type="molecule type" value="Genomic_DNA"/>
</dbReference>
<sequence>MSVSTPPTCRRFAPHGRLRGRRPGLAEPPPAPGQPLYIDIDATVVIDHSDNKQDAAPTWKKSFGHHPLLALLDLPEIADGEALAGLLRKGSRLGLSTICALPRKPAV</sequence>
<feature type="compositionally biased region" description="Basic residues" evidence="1">
    <location>
        <begin position="12"/>
        <end position="22"/>
    </location>
</feature>
<accession>A0A7I9Y2E9</accession>